<sequence length="354" mass="37681">MSITAPSRPETTAPVVLRRAKRRAPAPQVLPDALPLLRDGGTGPVMLVSSGGGHFAELRALADAWGIDPVDRHWVVPRTGQTKDVTADGGTVTFVPRIASREMTKAAAGLARALMLHRRVRPAVVLSAGALQAVPHLVAAAAFRTPVVYVESVARLDRPSLTGRLAASIPGSRLFHQSSATWAGTWLRAHDIYSGFAVETHTVARAPRSLAVLLGTEQFGFTRLVDDVLAAAPTTPVTWQVGNTDCRVAGEQPQRWLSAQEMLAGVRDADVVVTHGGAGSVLTALEAGHVPVVVPRCPERGEHVDDHQIRMCRELAERGLVVLVEPGETLTSAHLAEAARKRAVPARFQVARVG</sequence>
<dbReference type="Gene3D" id="3.40.50.2000">
    <property type="entry name" value="Glycogen Phosphorylase B"/>
    <property type="match status" value="2"/>
</dbReference>
<proteinExistence type="predicted"/>
<dbReference type="GO" id="GO:0016758">
    <property type="term" value="F:hexosyltransferase activity"/>
    <property type="evidence" value="ECO:0007669"/>
    <property type="project" value="InterPro"/>
</dbReference>
<dbReference type="EMBL" id="JAMOIL010000007">
    <property type="protein sequence ID" value="MCM0619943.1"/>
    <property type="molecule type" value="Genomic_DNA"/>
</dbReference>
<comment type="caution">
    <text evidence="2">The sequence shown here is derived from an EMBL/GenBank/DDBJ whole genome shotgun (WGS) entry which is preliminary data.</text>
</comment>
<dbReference type="Pfam" id="PF04101">
    <property type="entry name" value="Glyco_tran_28_C"/>
    <property type="match status" value="1"/>
</dbReference>
<dbReference type="SUPFAM" id="SSF53756">
    <property type="entry name" value="UDP-Glycosyltransferase/glycogen phosphorylase"/>
    <property type="match status" value="1"/>
</dbReference>
<evidence type="ECO:0000313" key="2">
    <source>
        <dbReference type="EMBL" id="MCM0619943.1"/>
    </source>
</evidence>
<evidence type="ECO:0000313" key="3">
    <source>
        <dbReference type="Proteomes" id="UP001139485"/>
    </source>
</evidence>
<evidence type="ECO:0000259" key="1">
    <source>
        <dbReference type="Pfam" id="PF04101"/>
    </source>
</evidence>
<feature type="domain" description="Glycosyl transferase family 28 C-terminal" evidence="1">
    <location>
        <begin position="259"/>
        <end position="333"/>
    </location>
</feature>
<gene>
    <name evidence="2" type="ORF">M8330_06495</name>
</gene>
<dbReference type="RefSeq" id="WP_250826652.1">
    <property type="nucleotide sequence ID" value="NZ_JAMOIL010000007.1"/>
</dbReference>
<reference evidence="2" key="1">
    <citation type="submission" date="2022-05" db="EMBL/GenBank/DDBJ databases">
        <authorList>
            <person name="Tuo L."/>
        </authorList>
    </citation>
    <scope>NUCLEOTIDE SEQUENCE</scope>
    <source>
        <strain evidence="2">BSK12Z-4</strain>
    </source>
</reference>
<protein>
    <recommendedName>
        <fullName evidence="1">Glycosyl transferase family 28 C-terminal domain-containing protein</fullName>
    </recommendedName>
</protein>
<accession>A0A9X2IED6</accession>
<dbReference type="Proteomes" id="UP001139485">
    <property type="component" value="Unassembled WGS sequence"/>
</dbReference>
<keyword evidence="3" id="KW-1185">Reference proteome</keyword>
<organism evidence="2 3">
    <name type="scientific">Nocardioides bruguierae</name>
    <dbReference type="NCBI Taxonomy" id="2945102"/>
    <lineage>
        <taxon>Bacteria</taxon>
        <taxon>Bacillati</taxon>
        <taxon>Actinomycetota</taxon>
        <taxon>Actinomycetes</taxon>
        <taxon>Propionibacteriales</taxon>
        <taxon>Nocardioidaceae</taxon>
        <taxon>Nocardioides</taxon>
    </lineage>
</organism>
<name>A0A9X2IED6_9ACTN</name>
<dbReference type="InterPro" id="IPR007235">
    <property type="entry name" value="Glyco_trans_28_C"/>
</dbReference>
<dbReference type="AlphaFoldDB" id="A0A9X2IED6"/>